<accession>A0A2P1PNF9</accession>
<feature type="region of interest" description="Disordered" evidence="1">
    <location>
        <begin position="39"/>
        <end position="63"/>
    </location>
</feature>
<dbReference type="AlphaFoldDB" id="A0A2P1PNF9"/>
<reference evidence="2 3" key="1">
    <citation type="submission" date="2018-03" db="EMBL/GenBank/DDBJ databases">
        <title>Ahniella affigens gen. nov., sp. nov., a gammaproteobacterium isolated from sandy soil near a stream.</title>
        <authorList>
            <person name="Ko Y."/>
            <person name="Kim J.-H."/>
        </authorList>
    </citation>
    <scope>NUCLEOTIDE SEQUENCE [LARGE SCALE GENOMIC DNA]</scope>
    <source>
        <strain evidence="2 3">D13</strain>
    </source>
</reference>
<keyword evidence="3" id="KW-1185">Reference proteome</keyword>
<evidence type="ECO:0000313" key="3">
    <source>
        <dbReference type="Proteomes" id="UP000241074"/>
    </source>
</evidence>
<feature type="compositionally biased region" description="Polar residues" evidence="1">
    <location>
        <begin position="1"/>
        <end position="15"/>
    </location>
</feature>
<dbReference type="EMBL" id="CP027860">
    <property type="protein sequence ID" value="AVP96372.1"/>
    <property type="molecule type" value="Genomic_DNA"/>
</dbReference>
<protein>
    <submittedName>
        <fullName evidence="2">Uncharacterized protein</fullName>
    </submittedName>
</protein>
<dbReference type="Proteomes" id="UP000241074">
    <property type="component" value="Chromosome"/>
</dbReference>
<name>A0A2P1PNF9_9GAMM</name>
<feature type="compositionally biased region" description="Basic and acidic residues" evidence="1">
    <location>
        <begin position="54"/>
        <end position="63"/>
    </location>
</feature>
<feature type="region of interest" description="Disordered" evidence="1">
    <location>
        <begin position="1"/>
        <end position="27"/>
    </location>
</feature>
<gene>
    <name evidence="2" type="ORF">C7S18_03825</name>
</gene>
<sequence>MRFVIQTGSDDSSVSGFCKPSPKMPRRIKPDSIRVRQADCSLIDRPSRYGTGPDGRHEGAPLS</sequence>
<organism evidence="2 3">
    <name type="scientific">Ahniella affigens</name>
    <dbReference type="NCBI Taxonomy" id="2021234"/>
    <lineage>
        <taxon>Bacteria</taxon>
        <taxon>Pseudomonadati</taxon>
        <taxon>Pseudomonadota</taxon>
        <taxon>Gammaproteobacteria</taxon>
        <taxon>Lysobacterales</taxon>
        <taxon>Rhodanobacteraceae</taxon>
        <taxon>Ahniella</taxon>
    </lineage>
</organism>
<evidence type="ECO:0000256" key="1">
    <source>
        <dbReference type="SAM" id="MobiDB-lite"/>
    </source>
</evidence>
<evidence type="ECO:0000313" key="2">
    <source>
        <dbReference type="EMBL" id="AVP96372.1"/>
    </source>
</evidence>
<reference evidence="2 3" key="2">
    <citation type="submission" date="2018-03" db="EMBL/GenBank/DDBJ databases">
        <authorList>
            <person name="Keele B.F."/>
        </authorList>
    </citation>
    <scope>NUCLEOTIDE SEQUENCE [LARGE SCALE GENOMIC DNA]</scope>
    <source>
        <strain evidence="2 3">D13</strain>
    </source>
</reference>
<dbReference type="KEGG" id="xba:C7S18_03825"/>
<proteinExistence type="predicted"/>